<organism evidence="1 2">
    <name type="scientific">Vespula maculifrons</name>
    <name type="common">Eastern yellow jacket</name>
    <name type="synonym">Wasp</name>
    <dbReference type="NCBI Taxonomy" id="7453"/>
    <lineage>
        <taxon>Eukaryota</taxon>
        <taxon>Metazoa</taxon>
        <taxon>Ecdysozoa</taxon>
        <taxon>Arthropoda</taxon>
        <taxon>Hexapoda</taxon>
        <taxon>Insecta</taxon>
        <taxon>Pterygota</taxon>
        <taxon>Neoptera</taxon>
        <taxon>Endopterygota</taxon>
        <taxon>Hymenoptera</taxon>
        <taxon>Apocrita</taxon>
        <taxon>Aculeata</taxon>
        <taxon>Vespoidea</taxon>
        <taxon>Vespidae</taxon>
        <taxon>Vespinae</taxon>
        <taxon>Vespula</taxon>
    </lineage>
</organism>
<sequence length="61" mass="7520">MSFYNPSGNTVRFTKRYDKTCHSQRCINRLCRCLSQEKEWSFWSIKDQWARFSFTKHSPMY</sequence>
<dbReference type="AlphaFoldDB" id="A0ABD2B0K1"/>
<dbReference type="EMBL" id="JAYRBN010000102">
    <property type="protein sequence ID" value="KAL2726406.1"/>
    <property type="molecule type" value="Genomic_DNA"/>
</dbReference>
<comment type="caution">
    <text evidence="1">The sequence shown here is derived from an EMBL/GenBank/DDBJ whole genome shotgun (WGS) entry which is preliminary data.</text>
</comment>
<keyword evidence="2" id="KW-1185">Reference proteome</keyword>
<protein>
    <submittedName>
        <fullName evidence="1">Uncharacterized protein</fullName>
    </submittedName>
</protein>
<evidence type="ECO:0000313" key="2">
    <source>
        <dbReference type="Proteomes" id="UP001607303"/>
    </source>
</evidence>
<name>A0ABD2B0K1_VESMC</name>
<proteinExistence type="predicted"/>
<evidence type="ECO:0000313" key="1">
    <source>
        <dbReference type="EMBL" id="KAL2726406.1"/>
    </source>
</evidence>
<accession>A0ABD2B0K1</accession>
<dbReference type="Proteomes" id="UP001607303">
    <property type="component" value="Unassembled WGS sequence"/>
</dbReference>
<reference evidence="1 2" key="1">
    <citation type="journal article" date="2024" name="Ann. Entomol. Soc. Am.">
        <title>Genomic analyses of the southern and eastern yellowjacket wasps (Hymenoptera: Vespidae) reveal evolutionary signatures of social life.</title>
        <authorList>
            <person name="Catto M.A."/>
            <person name="Caine P.B."/>
            <person name="Orr S.E."/>
            <person name="Hunt B.G."/>
            <person name="Goodisman M.A.D."/>
        </authorList>
    </citation>
    <scope>NUCLEOTIDE SEQUENCE [LARGE SCALE GENOMIC DNA]</scope>
    <source>
        <strain evidence="1">232</strain>
        <tissue evidence="1">Head and thorax</tissue>
    </source>
</reference>
<gene>
    <name evidence="1" type="ORF">V1477_017711</name>
</gene>